<dbReference type="RefSeq" id="WP_193192620.1">
    <property type="nucleotide sequence ID" value="NZ_JACZFR010000030.1"/>
</dbReference>
<keyword evidence="2" id="KW-1185">Reference proteome</keyword>
<protein>
    <submittedName>
        <fullName evidence="1">Uncharacterized protein</fullName>
    </submittedName>
</protein>
<gene>
    <name evidence="1" type="ORF">ACFQBM_20325</name>
</gene>
<evidence type="ECO:0000313" key="2">
    <source>
        <dbReference type="Proteomes" id="UP001596425"/>
    </source>
</evidence>
<organism evidence="1 2">
    <name type="scientific">Microbulbifer taiwanensis</name>
    <dbReference type="NCBI Taxonomy" id="986746"/>
    <lineage>
        <taxon>Bacteria</taxon>
        <taxon>Pseudomonadati</taxon>
        <taxon>Pseudomonadota</taxon>
        <taxon>Gammaproteobacteria</taxon>
        <taxon>Cellvibrionales</taxon>
        <taxon>Microbulbiferaceae</taxon>
        <taxon>Microbulbifer</taxon>
    </lineage>
</organism>
<reference evidence="2" key="1">
    <citation type="journal article" date="2019" name="Int. J. Syst. Evol. Microbiol.">
        <title>The Global Catalogue of Microorganisms (GCM) 10K type strain sequencing project: providing services to taxonomists for standard genome sequencing and annotation.</title>
        <authorList>
            <consortium name="The Broad Institute Genomics Platform"/>
            <consortium name="The Broad Institute Genome Sequencing Center for Infectious Disease"/>
            <person name="Wu L."/>
            <person name="Ma J."/>
        </authorList>
    </citation>
    <scope>NUCLEOTIDE SEQUENCE [LARGE SCALE GENOMIC DNA]</scope>
    <source>
        <strain evidence="2">CGMCC 1.13718</strain>
    </source>
</reference>
<dbReference type="Proteomes" id="UP001596425">
    <property type="component" value="Unassembled WGS sequence"/>
</dbReference>
<dbReference type="EMBL" id="JBHSVR010000001">
    <property type="protein sequence ID" value="MFC6635624.1"/>
    <property type="molecule type" value="Genomic_DNA"/>
</dbReference>
<sequence>MATITWACLECGKENHKPIDVGDNIAARGLIRQLRENFDNGERLFQCATELCDGKLYPVRIEGID</sequence>
<name>A0ABW1YSD5_9GAMM</name>
<accession>A0ABW1YSD5</accession>
<comment type="caution">
    <text evidence="1">The sequence shown here is derived from an EMBL/GenBank/DDBJ whole genome shotgun (WGS) entry which is preliminary data.</text>
</comment>
<evidence type="ECO:0000313" key="1">
    <source>
        <dbReference type="EMBL" id="MFC6635624.1"/>
    </source>
</evidence>
<proteinExistence type="predicted"/>